<feature type="transmembrane region" description="Helical" evidence="1">
    <location>
        <begin position="82"/>
        <end position="101"/>
    </location>
</feature>
<dbReference type="EMBL" id="KZ293481">
    <property type="protein sequence ID" value="PBK60898.1"/>
    <property type="molecule type" value="Genomic_DNA"/>
</dbReference>
<reference evidence="3" key="1">
    <citation type="journal article" date="2017" name="Nat. Ecol. Evol.">
        <title>Genome expansion and lineage-specific genetic innovations in the forest pathogenic fungi Armillaria.</title>
        <authorList>
            <person name="Sipos G."/>
            <person name="Prasanna A.N."/>
            <person name="Walter M.C."/>
            <person name="O'Connor E."/>
            <person name="Balint B."/>
            <person name="Krizsan K."/>
            <person name="Kiss B."/>
            <person name="Hess J."/>
            <person name="Varga T."/>
            <person name="Slot J."/>
            <person name="Riley R."/>
            <person name="Boka B."/>
            <person name="Rigling D."/>
            <person name="Barry K."/>
            <person name="Lee J."/>
            <person name="Mihaltcheva S."/>
            <person name="LaButti K."/>
            <person name="Lipzen A."/>
            <person name="Waldron R."/>
            <person name="Moloney N.M."/>
            <person name="Sperisen C."/>
            <person name="Kredics L."/>
            <person name="Vagvoelgyi C."/>
            <person name="Patrignani A."/>
            <person name="Fitzpatrick D."/>
            <person name="Nagy I."/>
            <person name="Doyle S."/>
            <person name="Anderson J.B."/>
            <person name="Grigoriev I.V."/>
            <person name="Gueldener U."/>
            <person name="Muensterkoetter M."/>
            <person name="Nagy L.G."/>
        </authorList>
    </citation>
    <scope>NUCLEOTIDE SEQUENCE [LARGE SCALE GENOMIC DNA]</scope>
    <source>
        <strain evidence="3">28-4</strain>
    </source>
</reference>
<evidence type="ECO:0000256" key="1">
    <source>
        <dbReference type="SAM" id="Phobius"/>
    </source>
</evidence>
<keyword evidence="3" id="KW-1185">Reference proteome</keyword>
<dbReference type="Proteomes" id="UP000218334">
    <property type="component" value="Unassembled WGS sequence"/>
</dbReference>
<proteinExistence type="predicted"/>
<gene>
    <name evidence="2" type="ORF">ARMSODRAFT_681298</name>
</gene>
<protein>
    <submittedName>
        <fullName evidence="2">Uncharacterized protein</fullName>
    </submittedName>
</protein>
<evidence type="ECO:0000313" key="3">
    <source>
        <dbReference type="Proteomes" id="UP000218334"/>
    </source>
</evidence>
<dbReference type="AlphaFoldDB" id="A0A2H3B4H0"/>
<evidence type="ECO:0000313" key="2">
    <source>
        <dbReference type="EMBL" id="PBK60898.1"/>
    </source>
</evidence>
<organism evidence="2 3">
    <name type="scientific">Armillaria solidipes</name>
    <dbReference type="NCBI Taxonomy" id="1076256"/>
    <lineage>
        <taxon>Eukaryota</taxon>
        <taxon>Fungi</taxon>
        <taxon>Dikarya</taxon>
        <taxon>Basidiomycota</taxon>
        <taxon>Agaricomycotina</taxon>
        <taxon>Agaricomycetes</taxon>
        <taxon>Agaricomycetidae</taxon>
        <taxon>Agaricales</taxon>
        <taxon>Marasmiineae</taxon>
        <taxon>Physalacriaceae</taxon>
        <taxon>Armillaria</taxon>
    </lineage>
</organism>
<keyword evidence="1" id="KW-1133">Transmembrane helix</keyword>
<keyword evidence="1" id="KW-0472">Membrane</keyword>
<keyword evidence="1" id="KW-0812">Transmembrane</keyword>
<name>A0A2H3B4H0_9AGAR</name>
<sequence length="107" mass="12383">MRSEGKEFYSCAGVECHTLLHRRIYSLCTVCPALVSHMQSTMPLPKTHRELISHVERNESPGFCITGTFWAGRDHTKHFSSFYSVLVFLFSFRTIIARVLYSQPLER</sequence>
<accession>A0A2H3B4H0</accession>